<dbReference type="EMBL" id="JBJKFK010001072">
    <property type="protein sequence ID" value="KAL3314190.1"/>
    <property type="molecule type" value="Genomic_DNA"/>
</dbReference>
<dbReference type="AlphaFoldDB" id="A0ABD2Q3J4"/>
<organism evidence="1 2">
    <name type="scientific">Cichlidogyrus casuarinus</name>
    <dbReference type="NCBI Taxonomy" id="1844966"/>
    <lineage>
        <taxon>Eukaryota</taxon>
        <taxon>Metazoa</taxon>
        <taxon>Spiralia</taxon>
        <taxon>Lophotrochozoa</taxon>
        <taxon>Platyhelminthes</taxon>
        <taxon>Monogenea</taxon>
        <taxon>Monopisthocotylea</taxon>
        <taxon>Dactylogyridea</taxon>
        <taxon>Ancyrocephalidae</taxon>
        <taxon>Cichlidogyrus</taxon>
    </lineage>
</organism>
<comment type="caution">
    <text evidence="1">The sequence shown here is derived from an EMBL/GenBank/DDBJ whole genome shotgun (WGS) entry which is preliminary data.</text>
</comment>
<gene>
    <name evidence="1" type="ORF">Ciccas_007198</name>
</gene>
<reference evidence="1 2" key="1">
    <citation type="submission" date="2024-11" db="EMBL/GenBank/DDBJ databases">
        <title>Adaptive evolution of stress response genes in parasites aligns with host niche diversity.</title>
        <authorList>
            <person name="Hahn C."/>
            <person name="Resl P."/>
        </authorList>
    </citation>
    <scope>NUCLEOTIDE SEQUENCE [LARGE SCALE GENOMIC DNA]</scope>
    <source>
        <strain evidence="1">EGGRZ-B1_66</strain>
        <tissue evidence="1">Body</tissue>
    </source>
</reference>
<accession>A0ABD2Q3J4</accession>
<evidence type="ECO:0000313" key="1">
    <source>
        <dbReference type="EMBL" id="KAL3314190.1"/>
    </source>
</evidence>
<name>A0ABD2Q3J4_9PLAT</name>
<proteinExistence type="predicted"/>
<keyword evidence="2" id="KW-1185">Reference proteome</keyword>
<protein>
    <submittedName>
        <fullName evidence="1">Uncharacterized protein</fullName>
    </submittedName>
</protein>
<dbReference type="Proteomes" id="UP001626550">
    <property type="component" value="Unassembled WGS sequence"/>
</dbReference>
<sequence>MLNKTMHKYKKGIESWLGSGLAFEGRLALCSVRQLNELLTNCADITQLQYTLAQVLPQASRIIHASHSQVGLQLQELDLPTQDLFTDPAGWICATKSVAVGILCKSGELLPLQEAVRLHNVSIRQAAFELSSAIRDSLKTQLLQAVNYLKSILWFSEGLFVDHVTQSSLYAKQLYSTKMKILNIAGALNDPLCNCLFAFHPQVLIMAQSIQFSHFLKQHHFPKNKQNEDNSVVSDINDIITRLQNFCELVRDLRQRLLSSVKPEFVSGLIVEDHEKGNLVNDSLADVPELPASTPNLDQTTEVDANETMLDKASNKTPEINFELDNVSSVHQVSKSLKAKSVKGTGSTMTSHINKRIMEDLDREKVREVEIQKLGLFLQLLELQMAKLATLGACEQLSVRTVNLVEYESEEALTCSLPDLKIKVKVPITSLQETETLYDWSLAPLHKQTLTIPPSLGNVSDQLYCLELLDQMASSVVAISMNRVDCVKRVIENLAFLVGKSVECVTLSDKNWTCELATNLALQDHWFILTGVENVAVDRIVKFVSKLVSSKGKFIILGKHLDELCLEANLPLFRYKPLSVDGRSVDSTLVGFMQLGTIHAPNDRVRNVCKSLRNFQRAYNEIIVPGFTENCAAVRQLDLHKLTYNVEKFACVLEDKCESQLRFRSIPSKFDSKNFRSEL</sequence>
<evidence type="ECO:0000313" key="2">
    <source>
        <dbReference type="Proteomes" id="UP001626550"/>
    </source>
</evidence>